<organism evidence="11 12">
    <name type="scientific">Batillaria attramentaria</name>
    <dbReference type="NCBI Taxonomy" id="370345"/>
    <lineage>
        <taxon>Eukaryota</taxon>
        <taxon>Metazoa</taxon>
        <taxon>Spiralia</taxon>
        <taxon>Lophotrochozoa</taxon>
        <taxon>Mollusca</taxon>
        <taxon>Gastropoda</taxon>
        <taxon>Caenogastropoda</taxon>
        <taxon>Sorbeoconcha</taxon>
        <taxon>Cerithioidea</taxon>
        <taxon>Batillariidae</taxon>
        <taxon>Batillaria</taxon>
    </lineage>
</organism>
<dbReference type="CDD" id="cd09141">
    <property type="entry name" value="PLDc_vPLD1_2_yPLD_like_2"/>
    <property type="match status" value="1"/>
</dbReference>
<evidence type="ECO:0000259" key="9">
    <source>
        <dbReference type="PROSITE" id="PS50003"/>
    </source>
</evidence>
<dbReference type="CDD" id="cd01254">
    <property type="entry name" value="PH_PLD"/>
    <property type="match status" value="1"/>
</dbReference>
<dbReference type="EC" id="3.1.4.4" evidence="2"/>
<dbReference type="InterPro" id="IPR015679">
    <property type="entry name" value="PLipase_D_fam"/>
</dbReference>
<dbReference type="PANTHER" id="PTHR18896:SF76">
    <property type="entry name" value="PHOSPHOLIPASE"/>
    <property type="match status" value="1"/>
</dbReference>
<dbReference type="Gene3D" id="2.30.29.30">
    <property type="entry name" value="Pleckstrin-homology domain (PH domain)/Phosphotyrosine-binding domain (PTB)"/>
    <property type="match status" value="1"/>
</dbReference>
<dbReference type="InterPro" id="IPR036871">
    <property type="entry name" value="PX_dom_sf"/>
</dbReference>
<feature type="compositionally biased region" description="Basic and acidic residues" evidence="7">
    <location>
        <begin position="685"/>
        <end position="694"/>
    </location>
</feature>
<feature type="region of interest" description="Disordered" evidence="7">
    <location>
        <begin position="556"/>
        <end position="722"/>
    </location>
</feature>
<proteinExistence type="predicted"/>
<comment type="caution">
    <text evidence="11">The sequence shown here is derived from an EMBL/GenBank/DDBJ whole genome shotgun (WGS) entry which is preliminary data.</text>
</comment>
<dbReference type="EMBL" id="JACVVK020000176">
    <property type="protein sequence ID" value="KAK7486606.1"/>
    <property type="molecule type" value="Genomic_DNA"/>
</dbReference>
<sequence>MLVHLMLAVFVWIHGWIDKEGELEPLSYGPDLTTERIIPFKSIFEPAGAYNSTKRNFWIPGQPVNVRITGYERQEIKVLNPYLPDALIGQDSIGTRKQQLEKYLQNLLQCKSYRNHPETVKFFEVSHLSFVARLGLKAKEGYIKKCSGGRRISIGCCGCLQKVHFAGTWNQRWLVLKDTYLAYVRPEDGIISDVMLMDSDFKVACGMRDTGAKHGVLISNLNRNLLIKCWTSRKAREWADSIERAAVTHASEFTRPKRFASFAPDRENSYARWFVDARSYFEAVAEALEKAKEEIYITDWWLSPEIYLKRPIVDGDHWRLDVILERKAAQGVRVFILLYKEIEAALMIKSIYSKQVLMGKHENIKVLRHPDHIPGKGILLWAHHEKLVAIDQQIAFIGGIDLCYGRWDDGQHRLTDLGSIVLNAPPSPVAPSVISTRREESHVTDMTELTEDLNSLESPASVRTRPTSSSQLSPVPSALSAKTAARVAGSTPKAASHHDVNIKVIPPSPPSESTRAVTESSADDDQQTPVVNPEEIVVKEDASRRHVFAKVLLNSNGEESETETDVDAGLSSSGNGTSTLANSSTVEQESSDADTVREELQSTKSASVDSTTSTGSGKKHLWGNNRLKLKIPGKRGHSQSETPEHANVNGEHGDEVDRIDTVVNSDLCQAEHMPRLRSSSNESMNRGKQEENNNKNRPRIGSSGEGHRASGGSGDGDGDGNSLARRRWKMVFNVQKFESVVRHKQEPERIPEEVLSPGVLLGKDKKRAPTFYQKFKRDNRGSFDVGINDRGLLDILPPGEVGVYRTNSEQDILERGLQGSTKLWIGKDYVNFIHKDFVNLEQPFEDFIDRTQCPRMPWHDIGAVVYGKTARDVARHFIGRWNYTKLLKYKRNPLFPLLLPKTYPKMNIPQVIKDITFSCKAQVLRSLCGWSAGIEGVEKSIHEAYEFCIENAKNYIYIENQFFITQVGDTSTVGNCIGTALFKRILRAYRSGEEFRVYVERGRVQGVCGDAVVVIVDCGRSGEEFRVYVERGRVQGVCGDAVVVIVDCVRSGEEFRVYVERGRVQGVCGDAVVVIVDCVRSGEEFRVYVERGRVQGVCGDAVVVIVDCGKSGEEFRVYVERGRVQGVCGDAVVVIVDCVRSGEEFRVYVERGRVQGVCGDAVVVIVDCGRSGEEFRVYVERGRVQGVCGDAVVVIVDCGRSGEEFRVYVERGRVQGVCGDAVVVIVDCGRSGEEFRVYVERGRVQGVCGDAVVVIVDCGRSGEEFRVYVVMPLLPAFEGEFGTASGASLQAITHWNYVSMCRSESSLIKNLEREVPDPYKYIVFCGLRTWDKLDKKLVTELIYVHSKLMIVDDNTVIIGSANINDRSMLGKRDSELAIIFQDTERERVVSDNHILEPGPFASSLRHTIFREHLGIKERDTDVDLKDITSDTFYKDVWIRRAAVNSSTYDKVFRCLPTDHVHTFQELKQYNAQPNMATTDPDEALTHLSKVQGHLVLMPLMFLKDESLTPRVGQKEALLPSYLWT</sequence>
<dbReference type="InterPro" id="IPR025202">
    <property type="entry name" value="PLD-like_dom"/>
</dbReference>
<feature type="compositionally biased region" description="Polar residues" evidence="7">
    <location>
        <begin position="511"/>
        <end position="520"/>
    </location>
</feature>
<evidence type="ECO:0000256" key="2">
    <source>
        <dbReference type="ARBA" id="ARBA00012027"/>
    </source>
</evidence>
<dbReference type="PROSITE" id="PS50003">
    <property type="entry name" value="PH_DOMAIN"/>
    <property type="match status" value="1"/>
</dbReference>
<evidence type="ECO:0000256" key="7">
    <source>
        <dbReference type="SAM" id="MobiDB-lite"/>
    </source>
</evidence>
<feature type="signal peptide" evidence="8">
    <location>
        <begin position="1"/>
        <end position="21"/>
    </location>
</feature>
<dbReference type="Proteomes" id="UP001519460">
    <property type="component" value="Unassembled WGS sequence"/>
</dbReference>
<evidence type="ECO:0000313" key="12">
    <source>
        <dbReference type="Proteomes" id="UP001519460"/>
    </source>
</evidence>
<evidence type="ECO:0000256" key="1">
    <source>
        <dbReference type="ARBA" id="ARBA00000798"/>
    </source>
</evidence>
<evidence type="ECO:0000259" key="10">
    <source>
        <dbReference type="PROSITE" id="PS50035"/>
    </source>
</evidence>
<feature type="compositionally biased region" description="Basic residues" evidence="7">
    <location>
        <begin position="617"/>
        <end position="637"/>
    </location>
</feature>
<feature type="region of interest" description="Disordered" evidence="7">
    <location>
        <begin position="430"/>
        <end position="535"/>
    </location>
</feature>
<keyword evidence="5" id="KW-0442">Lipid degradation</keyword>
<feature type="compositionally biased region" description="Low complexity" evidence="7">
    <location>
        <begin position="568"/>
        <end position="585"/>
    </location>
</feature>
<feature type="compositionally biased region" description="Polar residues" evidence="7">
    <location>
        <begin position="602"/>
        <end position="616"/>
    </location>
</feature>
<keyword evidence="6" id="KW-0443">Lipid metabolism</keyword>
<dbReference type="Gene3D" id="3.30.870.10">
    <property type="entry name" value="Endonuclease Chain A"/>
    <property type="match status" value="3"/>
</dbReference>
<dbReference type="SUPFAM" id="SSF56024">
    <property type="entry name" value="Phospholipase D/nuclease"/>
    <property type="match status" value="3"/>
</dbReference>
<dbReference type="GO" id="GO:0016042">
    <property type="term" value="P:lipid catabolic process"/>
    <property type="evidence" value="ECO:0007669"/>
    <property type="project" value="UniProtKB-KW"/>
</dbReference>
<evidence type="ECO:0000256" key="5">
    <source>
        <dbReference type="ARBA" id="ARBA00022963"/>
    </source>
</evidence>
<feature type="domain" description="PLD phosphodiesterase" evidence="10">
    <location>
        <begin position="379"/>
        <end position="406"/>
    </location>
</feature>
<dbReference type="InterPro" id="IPR001736">
    <property type="entry name" value="PLipase_D/transphosphatidylase"/>
</dbReference>
<accession>A0ABD0KI38</accession>
<dbReference type="Pfam" id="PF00614">
    <property type="entry name" value="PLDc"/>
    <property type="match status" value="1"/>
</dbReference>
<keyword evidence="4" id="KW-0378">Hydrolase</keyword>
<feature type="domain" description="PH" evidence="9">
    <location>
        <begin position="136"/>
        <end position="247"/>
    </location>
</feature>
<feature type="domain" description="PLD phosphodiesterase" evidence="10">
    <location>
        <begin position="1340"/>
        <end position="1367"/>
    </location>
</feature>
<feature type="compositionally biased region" description="Basic and acidic residues" evidence="7">
    <location>
        <begin position="651"/>
        <end position="660"/>
    </location>
</feature>
<dbReference type="Pfam" id="PF13091">
    <property type="entry name" value="PLDc_2"/>
    <property type="match status" value="1"/>
</dbReference>
<dbReference type="InterPro" id="IPR001849">
    <property type="entry name" value="PH_domain"/>
</dbReference>
<dbReference type="SUPFAM" id="SSF64268">
    <property type="entry name" value="PX domain"/>
    <property type="match status" value="1"/>
</dbReference>
<evidence type="ECO:0000256" key="3">
    <source>
        <dbReference type="ARBA" id="ARBA00022737"/>
    </source>
</evidence>
<evidence type="ECO:0000256" key="8">
    <source>
        <dbReference type="SAM" id="SignalP"/>
    </source>
</evidence>
<reference evidence="11 12" key="1">
    <citation type="journal article" date="2023" name="Sci. Data">
        <title>Genome assembly of the Korean intertidal mud-creeper Batillaria attramentaria.</title>
        <authorList>
            <person name="Patra A.K."/>
            <person name="Ho P.T."/>
            <person name="Jun S."/>
            <person name="Lee S.J."/>
            <person name="Kim Y."/>
            <person name="Won Y.J."/>
        </authorList>
    </citation>
    <scope>NUCLEOTIDE SEQUENCE [LARGE SCALE GENOMIC DNA]</scope>
    <source>
        <strain evidence="11">Wonlab-2016</strain>
    </source>
</reference>
<feature type="compositionally biased region" description="Polar residues" evidence="7">
    <location>
        <begin position="464"/>
        <end position="474"/>
    </location>
</feature>
<dbReference type="GO" id="GO:0004630">
    <property type="term" value="F:phospholipase D activity"/>
    <property type="evidence" value="ECO:0007669"/>
    <property type="project" value="UniProtKB-EC"/>
</dbReference>
<evidence type="ECO:0000256" key="6">
    <source>
        <dbReference type="ARBA" id="ARBA00023098"/>
    </source>
</evidence>
<dbReference type="InterPro" id="IPR011993">
    <property type="entry name" value="PH-like_dom_sf"/>
</dbReference>
<evidence type="ECO:0000313" key="11">
    <source>
        <dbReference type="EMBL" id="KAK7486606.1"/>
    </source>
</evidence>
<feature type="compositionally biased region" description="Basic and acidic residues" evidence="7">
    <location>
        <begin position="436"/>
        <end position="445"/>
    </location>
</feature>
<gene>
    <name evidence="11" type="ORF">BaRGS_00022131</name>
</gene>
<keyword evidence="3" id="KW-0677">Repeat</keyword>
<comment type="catalytic activity">
    <reaction evidence="1">
        <text>a 1,2-diacyl-sn-glycero-3-phosphocholine + H2O = a 1,2-diacyl-sn-glycero-3-phosphate + choline + H(+)</text>
        <dbReference type="Rhea" id="RHEA:14445"/>
        <dbReference type="ChEBI" id="CHEBI:15354"/>
        <dbReference type="ChEBI" id="CHEBI:15377"/>
        <dbReference type="ChEBI" id="CHEBI:15378"/>
        <dbReference type="ChEBI" id="CHEBI:57643"/>
        <dbReference type="ChEBI" id="CHEBI:58608"/>
        <dbReference type="EC" id="3.1.4.4"/>
    </reaction>
</comment>
<dbReference type="PROSITE" id="PS50035">
    <property type="entry name" value="PLD"/>
    <property type="match status" value="2"/>
</dbReference>
<dbReference type="CDD" id="cd09138">
    <property type="entry name" value="PLDc_vPLD1_2_yPLD_like_1"/>
    <property type="match status" value="1"/>
</dbReference>
<dbReference type="SMART" id="SM00233">
    <property type="entry name" value="PH"/>
    <property type="match status" value="1"/>
</dbReference>
<evidence type="ECO:0000256" key="4">
    <source>
        <dbReference type="ARBA" id="ARBA00022801"/>
    </source>
</evidence>
<protein>
    <recommendedName>
        <fullName evidence="2">phospholipase D</fullName>
        <ecNumber evidence="2">3.1.4.4</ecNumber>
    </recommendedName>
</protein>
<dbReference type="SUPFAM" id="SSF50729">
    <property type="entry name" value="PH domain-like"/>
    <property type="match status" value="1"/>
</dbReference>
<name>A0ABD0KI38_9CAEN</name>
<feature type="chain" id="PRO_5044839541" description="phospholipase D" evidence="8">
    <location>
        <begin position="22"/>
        <end position="1524"/>
    </location>
</feature>
<keyword evidence="8" id="KW-0732">Signal</keyword>
<dbReference type="PANTHER" id="PTHR18896">
    <property type="entry name" value="PHOSPHOLIPASE D"/>
    <property type="match status" value="1"/>
</dbReference>
<dbReference type="SMART" id="SM00155">
    <property type="entry name" value="PLDc"/>
    <property type="match status" value="2"/>
</dbReference>
<keyword evidence="12" id="KW-1185">Reference proteome</keyword>